<proteinExistence type="predicted"/>
<reference evidence="2 3" key="1">
    <citation type="journal article" date="2018" name="Nat. Ecol. Evol.">
        <title>Shark genomes provide insights into elasmobranch evolution and the origin of vertebrates.</title>
        <authorList>
            <person name="Hara Y"/>
            <person name="Yamaguchi K"/>
            <person name="Onimaru K"/>
            <person name="Kadota M"/>
            <person name="Koyanagi M"/>
            <person name="Keeley SD"/>
            <person name="Tatsumi K"/>
            <person name="Tanaka K"/>
            <person name="Motone F"/>
            <person name="Kageyama Y"/>
            <person name="Nozu R"/>
            <person name="Adachi N"/>
            <person name="Nishimura O"/>
            <person name="Nakagawa R"/>
            <person name="Tanegashima C"/>
            <person name="Kiyatake I"/>
            <person name="Matsumoto R"/>
            <person name="Murakumo K"/>
            <person name="Nishida K"/>
            <person name="Terakita A"/>
            <person name="Kuratani S"/>
            <person name="Sato K"/>
            <person name="Hyodo S Kuraku.S."/>
        </authorList>
    </citation>
    <scope>NUCLEOTIDE SEQUENCE [LARGE SCALE GENOMIC DNA]</scope>
</reference>
<evidence type="ECO:0000313" key="2">
    <source>
        <dbReference type="EMBL" id="GCB66625.1"/>
    </source>
</evidence>
<feature type="transmembrane region" description="Helical" evidence="1">
    <location>
        <begin position="136"/>
        <end position="158"/>
    </location>
</feature>
<gene>
    <name evidence="2" type="ORF">scyTo_0012037</name>
</gene>
<keyword evidence="3" id="KW-1185">Reference proteome</keyword>
<organism evidence="2 3">
    <name type="scientific">Scyliorhinus torazame</name>
    <name type="common">Cloudy catshark</name>
    <name type="synonym">Catulus torazame</name>
    <dbReference type="NCBI Taxonomy" id="75743"/>
    <lineage>
        <taxon>Eukaryota</taxon>
        <taxon>Metazoa</taxon>
        <taxon>Chordata</taxon>
        <taxon>Craniata</taxon>
        <taxon>Vertebrata</taxon>
        <taxon>Chondrichthyes</taxon>
        <taxon>Elasmobranchii</taxon>
        <taxon>Galeomorphii</taxon>
        <taxon>Galeoidea</taxon>
        <taxon>Carcharhiniformes</taxon>
        <taxon>Scyliorhinidae</taxon>
        <taxon>Scyliorhinus</taxon>
    </lineage>
</organism>
<keyword evidence="1" id="KW-0812">Transmembrane</keyword>
<dbReference type="EMBL" id="BFAA01005686">
    <property type="protein sequence ID" value="GCB66625.1"/>
    <property type="molecule type" value="Genomic_DNA"/>
</dbReference>
<dbReference type="Proteomes" id="UP000288216">
    <property type="component" value="Unassembled WGS sequence"/>
</dbReference>
<keyword evidence="1" id="KW-0472">Membrane</keyword>
<name>A0A401P0G4_SCYTO</name>
<accession>A0A401P0G4</accession>
<evidence type="ECO:0000313" key="3">
    <source>
        <dbReference type="Proteomes" id="UP000288216"/>
    </source>
</evidence>
<dbReference type="OrthoDB" id="10043043at2759"/>
<comment type="caution">
    <text evidence="2">The sequence shown here is derived from an EMBL/GenBank/DDBJ whole genome shotgun (WGS) entry which is preliminary data.</text>
</comment>
<feature type="transmembrane region" description="Helical" evidence="1">
    <location>
        <begin position="20"/>
        <end position="40"/>
    </location>
</feature>
<sequence length="161" mass="18434">MRFRSNLGSVPPHGELIFPLLNMFLDAVLLPCVNLLLIIYTDIADGQRKVFQAPQNAHRVAGENFTFHCAFHFLQDISKANIYCCLEVTQTLRYVTCQVAHRTLQIPVNVTFNALNWNGVPNSGENKNFHRFQVALIHRFVLGFLVILILIIMIVVHFKRC</sequence>
<protein>
    <submittedName>
        <fullName evidence="2">Uncharacterized protein</fullName>
    </submittedName>
</protein>
<evidence type="ECO:0000256" key="1">
    <source>
        <dbReference type="SAM" id="Phobius"/>
    </source>
</evidence>
<keyword evidence="1" id="KW-1133">Transmembrane helix</keyword>
<dbReference type="AlphaFoldDB" id="A0A401P0G4"/>